<keyword evidence="5" id="KW-1185">Reference proteome</keyword>
<dbReference type="PANTHER" id="PTHR42693">
    <property type="entry name" value="ARYLSULFATASE FAMILY MEMBER"/>
    <property type="match status" value="1"/>
</dbReference>
<dbReference type="Pfam" id="PF00884">
    <property type="entry name" value="Sulfatase"/>
    <property type="match status" value="1"/>
</dbReference>
<feature type="domain" description="Sulfatase N-terminal" evidence="3">
    <location>
        <begin position="2"/>
        <end position="333"/>
    </location>
</feature>
<dbReference type="Gene3D" id="3.40.720.10">
    <property type="entry name" value="Alkaline Phosphatase, subunit A"/>
    <property type="match status" value="1"/>
</dbReference>
<dbReference type="Gene3D" id="3.30.1120.10">
    <property type="match status" value="1"/>
</dbReference>
<evidence type="ECO:0000256" key="1">
    <source>
        <dbReference type="ARBA" id="ARBA00008779"/>
    </source>
</evidence>
<evidence type="ECO:0000256" key="2">
    <source>
        <dbReference type="ARBA" id="ARBA00022801"/>
    </source>
</evidence>
<accession>A0A7X2TRL6</accession>
<dbReference type="EMBL" id="VUNN01000022">
    <property type="protein sequence ID" value="MSU06997.1"/>
    <property type="molecule type" value="Genomic_DNA"/>
</dbReference>
<comment type="caution">
    <text evidence="4">The sequence shown here is derived from an EMBL/GenBank/DDBJ whole genome shotgun (WGS) entry which is preliminary data.</text>
</comment>
<dbReference type="Proteomes" id="UP000460549">
    <property type="component" value="Unassembled WGS sequence"/>
</dbReference>
<evidence type="ECO:0000313" key="4">
    <source>
        <dbReference type="EMBL" id="MSU06997.1"/>
    </source>
</evidence>
<name>A0A7X2TRL6_9SPIO</name>
<reference evidence="4 5" key="1">
    <citation type="submission" date="2019-08" db="EMBL/GenBank/DDBJ databases">
        <title>In-depth cultivation of the pig gut microbiome towards novel bacterial diversity and tailored functional studies.</title>
        <authorList>
            <person name="Wylensek D."/>
            <person name="Hitch T.C.A."/>
            <person name="Clavel T."/>
        </authorList>
    </citation>
    <scope>NUCLEOTIDE SEQUENCE [LARGE SCALE GENOMIC DNA]</scope>
    <source>
        <strain evidence="4 5">NM-380-WT-3C1</strain>
    </source>
</reference>
<dbReference type="AlphaFoldDB" id="A0A7X2TRL6"/>
<evidence type="ECO:0000259" key="3">
    <source>
        <dbReference type="Pfam" id="PF00884"/>
    </source>
</evidence>
<dbReference type="InterPro" id="IPR050738">
    <property type="entry name" value="Sulfatase"/>
</dbReference>
<dbReference type="InterPro" id="IPR000917">
    <property type="entry name" value="Sulfatase_N"/>
</dbReference>
<protein>
    <submittedName>
        <fullName evidence="4">Sulfatase</fullName>
    </submittedName>
</protein>
<dbReference type="GO" id="GO:0004065">
    <property type="term" value="F:arylsulfatase activity"/>
    <property type="evidence" value="ECO:0007669"/>
    <property type="project" value="TreeGrafter"/>
</dbReference>
<dbReference type="RefSeq" id="WP_154426330.1">
    <property type="nucleotide sequence ID" value="NZ_VUNN01000022.1"/>
</dbReference>
<organism evidence="4 5">
    <name type="scientific">Bullifex porci</name>
    <dbReference type="NCBI Taxonomy" id="2606638"/>
    <lineage>
        <taxon>Bacteria</taxon>
        <taxon>Pseudomonadati</taxon>
        <taxon>Spirochaetota</taxon>
        <taxon>Spirochaetia</taxon>
        <taxon>Spirochaetales</taxon>
        <taxon>Spirochaetaceae</taxon>
        <taxon>Bullifex</taxon>
    </lineage>
</organism>
<evidence type="ECO:0000313" key="5">
    <source>
        <dbReference type="Proteomes" id="UP000460549"/>
    </source>
</evidence>
<dbReference type="InterPro" id="IPR017850">
    <property type="entry name" value="Alkaline_phosphatase_core_sf"/>
</dbReference>
<dbReference type="SUPFAM" id="SSF53649">
    <property type="entry name" value="Alkaline phosphatase-like"/>
    <property type="match status" value="1"/>
</dbReference>
<gene>
    <name evidence="4" type="ORF">FYJ80_09465</name>
</gene>
<comment type="similarity">
    <text evidence="1">Belongs to the sulfatase family.</text>
</comment>
<dbReference type="CDD" id="cd16034">
    <property type="entry name" value="sulfatase_like"/>
    <property type="match status" value="1"/>
</dbReference>
<sequence length="457" mass="53114">MKNLLYVFADQWRYHAFGFSKEDSVATPNMDAFASSSLFCSQAVSTYPLCSPHRAALITGKHPLNLGFWTNCKIGLRDHIHLESNEITISDVLHDNGYFNGYIGKWHLDSSEMNYSQSPKSGAANWDAFTPKGERRHNIDYWYSYGAYDNHTKPHYWQDSDDMVVVDKWSPEHETDKAIEFFEARPKDKPFSLFISWNPPHPPYDKVPQRLLDMYPEESIVFRKNVPQEMRENSDYTLKWREYYAAITGLDEQFKRLIDYLKENNLYDNTIVVLSADHGDCMGSHGLYGKNIYYEESVRIPLVIHDPDTKCGIYDGILTSEDHMPTILDMLGIAIPESVEGKSHLAAINGGERVRLYSEHLMIPGMPELVNPFLEKGLDNRAFGWRAIRDERYTYVVDNGVIPGEEQKRFIFDNQEDPYQMHKEKLDKCDKRAIKYDLMLKNEFKKSHDNFLLGRQI</sequence>
<dbReference type="PANTHER" id="PTHR42693:SF53">
    <property type="entry name" value="ENDO-4-O-SULFATASE"/>
    <property type="match status" value="1"/>
</dbReference>
<proteinExistence type="inferred from homology"/>
<keyword evidence="2" id="KW-0378">Hydrolase</keyword>